<accession>A0ABN7V920</accession>
<evidence type="ECO:0000313" key="1">
    <source>
        <dbReference type="EMBL" id="CAG8745781.1"/>
    </source>
</evidence>
<comment type="caution">
    <text evidence="1">The sequence shown here is derived from an EMBL/GenBank/DDBJ whole genome shotgun (WGS) entry which is preliminary data.</text>
</comment>
<sequence>MIKKYLQVSTGNLHAVHQKLFLALENQYREVQTMVSQEKIQIPHILNNQFYAQVVNKVSVFALKKTYEQFLKATDSTLETPLPSCSNTFTLSMGLPCSHRLQNQSSTHVLSEPKNFLQQQWQEYDQQFNSWSSFRQAIALNQVSNLFLEPTIVLQNPQ</sequence>
<dbReference type="EMBL" id="CAJVQB010011175">
    <property type="protein sequence ID" value="CAG8745781.1"/>
    <property type="molecule type" value="Genomic_DNA"/>
</dbReference>
<name>A0ABN7V920_GIGMA</name>
<dbReference type="Proteomes" id="UP000789901">
    <property type="component" value="Unassembled WGS sequence"/>
</dbReference>
<protein>
    <submittedName>
        <fullName evidence="1">22885_t:CDS:1</fullName>
    </submittedName>
</protein>
<keyword evidence="2" id="KW-1185">Reference proteome</keyword>
<proteinExistence type="predicted"/>
<feature type="non-terminal residue" evidence="1">
    <location>
        <position position="158"/>
    </location>
</feature>
<evidence type="ECO:0000313" key="2">
    <source>
        <dbReference type="Proteomes" id="UP000789901"/>
    </source>
</evidence>
<gene>
    <name evidence="1" type="ORF">GMARGA_LOCUS15855</name>
</gene>
<organism evidence="1 2">
    <name type="scientific">Gigaspora margarita</name>
    <dbReference type="NCBI Taxonomy" id="4874"/>
    <lineage>
        <taxon>Eukaryota</taxon>
        <taxon>Fungi</taxon>
        <taxon>Fungi incertae sedis</taxon>
        <taxon>Mucoromycota</taxon>
        <taxon>Glomeromycotina</taxon>
        <taxon>Glomeromycetes</taxon>
        <taxon>Diversisporales</taxon>
        <taxon>Gigasporaceae</taxon>
        <taxon>Gigaspora</taxon>
    </lineage>
</organism>
<reference evidence="1 2" key="1">
    <citation type="submission" date="2021-06" db="EMBL/GenBank/DDBJ databases">
        <authorList>
            <person name="Kallberg Y."/>
            <person name="Tangrot J."/>
            <person name="Rosling A."/>
        </authorList>
    </citation>
    <scope>NUCLEOTIDE SEQUENCE [LARGE SCALE GENOMIC DNA]</scope>
    <source>
        <strain evidence="1 2">120-4 pot B 10/14</strain>
    </source>
</reference>